<dbReference type="WBParaSite" id="HCON_00012930-00001">
    <property type="protein sequence ID" value="HCON_00012930-00001"/>
    <property type="gene ID" value="HCON_00012930"/>
</dbReference>
<dbReference type="OMA" id="NWFRART"/>
<feature type="compositionally biased region" description="Polar residues" evidence="1">
    <location>
        <begin position="86"/>
        <end position="97"/>
    </location>
</feature>
<accession>A0A7I4XVF4</accession>
<dbReference type="AlphaFoldDB" id="A0A7I4XVF4"/>
<keyword evidence="2" id="KW-0812">Transmembrane</keyword>
<evidence type="ECO:0000256" key="2">
    <source>
        <dbReference type="SAM" id="Phobius"/>
    </source>
</evidence>
<evidence type="ECO:0000313" key="4">
    <source>
        <dbReference type="WBParaSite" id="HCON_00012930-00001"/>
    </source>
</evidence>
<protein>
    <submittedName>
        <fullName evidence="4">Vegetative cell wall protein gp1-like</fullName>
    </submittedName>
</protein>
<feature type="compositionally biased region" description="Low complexity" evidence="1">
    <location>
        <begin position="108"/>
        <end position="122"/>
    </location>
</feature>
<keyword evidence="3" id="KW-1185">Reference proteome</keyword>
<feature type="transmembrane region" description="Helical" evidence="2">
    <location>
        <begin position="36"/>
        <end position="57"/>
    </location>
</feature>
<feature type="compositionally biased region" description="Pro residues" evidence="1">
    <location>
        <begin position="141"/>
        <end position="200"/>
    </location>
</feature>
<feature type="compositionally biased region" description="Polar residues" evidence="1">
    <location>
        <begin position="228"/>
        <end position="254"/>
    </location>
</feature>
<keyword evidence="2" id="KW-1133">Transmembrane helix</keyword>
<proteinExistence type="predicted"/>
<name>A0A7I4XVF4_HAECO</name>
<evidence type="ECO:0000313" key="3">
    <source>
        <dbReference type="Proteomes" id="UP000025227"/>
    </source>
</evidence>
<reference evidence="4" key="1">
    <citation type="submission" date="2020-12" db="UniProtKB">
        <authorList>
            <consortium name="WormBaseParasite"/>
        </authorList>
    </citation>
    <scope>IDENTIFICATION</scope>
    <source>
        <strain evidence="4">MHco3</strain>
    </source>
</reference>
<dbReference type="Proteomes" id="UP000025227">
    <property type="component" value="Unplaced"/>
</dbReference>
<organism evidence="3 4">
    <name type="scientific">Haemonchus contortus</name>
    <name type="common">Barber pole worm</name>
    <dbReference type="NCBI Taxonomy" id="6289"/>
    <lineage>
        <taxon>Eukaryota</taxon>
        <taxon>Metazoa</taxon>
        <taxon>Ecdysozoa</taxon>
        <taxon>Nematoda</taxon>
        <taxon>Chromadorea</taxon>
        <taxon>Rhabditida</taxon>
        <taxon>Rhabditina</taxon>
        <taxon>Rhabditomorpha</taxon>
        <taxon>Strongyloidea</taxon>
        <taxon>Trichostrongylidae</taxon>
        <taxon>Haemonchus</taxon>
    </lineage>
</organism>
<sequence>MEPTKVQPVAPGPKLSDRTLLEDIQHFWRTADRRTLLAVAVGIATLAAGTVFTVVNYRKRRRGGAVRGPARIGNEGAITHSRKSTTKSPFSLDSPLTSERGRDKQKTSGMMSEKPSSSSSMSGRVIPPRNFPGEARTSLPPSSPLDLPPLPPSFPPPPGSNPPPPPAPPPKPAPMQAGPPAPSPKPAPMQAGPPAPPPRTAPVQIEKSQIAPPSKAMDKEERPKKSNSKTATHTESQSKTASKGSKQSIPSAKK</sequence>
<keyword evidence="2" id="KW-0472">Membrane</keyword>
<feature type="region of interest" description="Disordered" evidence="1">
    <location>
        <begin position="60"/>
        <end position="254"/>
    </location>
</feature>
<evidence type="ECO:0000256" key="1">
    <source>
        <dbReference type="SAM" id="MobiDB-lite"/>
    </source>
</evidence>